<proteinExistence type="predicted"/>
<evidence type="ECO:0000256" key="1">
    <source>
        <dbReference type="SAM" id="MobiDB-lite"/>
    </source>
</evidence>
<keyword evidence="2" id="KW-0732">Signal</keyword>
<dbReference type="KEGG" id="jte:ASJ30_12790"/>
<evidence type="ECO:0000256" key="2">
    <source>
        <dbReference type="SAM" id="SignalP"/>
    </source>
</evidence>
<feature type="compositionally biased region" description="Low complexity" evidence="1">
    <location>
        <begin position="399"/>
        <end position="415"/>
    </location>
</feature>
<feature type="signal peptide" evidence="2">
    <location>
        <begin position="1"/>
        <end position="25"/>
    </location>
</feature>
<protein>
    <recommendedName>
        <fullName evidence="3">SGNH hydrolase-type esterase domain-containing protein</fullName>
    </recommendedName>
</protein>
<reference evidence="4 5" key="1">
    <citation type="submission" date="2015-11" db="EMBL/GenBank/DDBJ databases">
        <authorList>
            <person name="Zhang Y."/>
            <person name="Guo Z."/>
        </authorList>
    </citation>
    <scope>NUCLEOTIDE SEQUENCE [LARGE SCALE GENOMIC DNA]</scope>
    <source>
        <strain evidence="4 5">YFY001</strain>
    </source>
</reference>
<dbReference type="PANTHER" id="PTHR30383">
    <property type="entry name" value="THIOESTERASE 1/PROTEASE 1/LYSOPHOSPHOLIPASE L1"/>
    <property type="match status" value="1"/>
</dbReference>
<dbReference type="Gene3D" id="3.40.50.1110">
    <property type="entry name" value="SGNH hydrolase"/>
    <property type="match status" value="1"/>
</dbReference>
<organism evidence="4 5">
    <name type="scientific">Janibacter indicus</name>
    <dbReference type="NCBI Taxonomy" id="857417"/>
    <lineage>
        <taxon>Bacteria</taxon>
        <taxon>Bacillati</taxon>
        <taxon>Actinomycetota</taxon>
        <taxon>Actinomycetes</taxon>
        <taxon>Micrococcales</taxon>
        <taxon>Intrasporangiaceae</taxon>
        <taxon>Janibacter</taxon>
    </lineage>
</organism>
<feature type="compositionally biased region" description="Basic and acidic residues" evidence="1">
    <location>
        <begin position="417"/>
        <end position="426"/>
    </location>
</feature>
<gene>
    <name evidence="4" type="ORF">ASJ30_12790</name>
</gene>
<dbReference type="InterPro" id="IPR051532">
    <property type="entry name" value="Ester_Hydrolysis_Enzymes"/>
</dbReference>
<feature type="domain" description="SGNH hydrolase-type esterase" evidence="3">
    <location>
        <begin position="243"/>
        <end position="379"/>
    </location>
</feature>
<dbReference type="EMBL" id="CP013290">
    <property type="protein sequence ID" value="APH02297.1"/>
    <property type="molecule type" value="Genomic_DNA"/>
</dbReference>
<keyword evidence="5" id="KW-1185">Reference proteome</keyword>
<dbReference type="GO" id="GO:0004622">
    <property type="term" value="F:phosphatidylcholine lysophospholipase activity"/>
    <property type="evidence" value="ECO:0007669"/>
    <property type="project" value="TreeGrafter"/>
</dbReference>
<dbReference type="PROSITE" id="PS51257">
    <property type="entry name" value="PROKAR_LIPOPROTEIN"/>
    <property type="match status" value="1"/>
</dbReference>
<name>A0A1L3MIP3_9MICO</name>
<feature type="chain" id="PRO_5039409087" description="SGNH hydrolase-type esterase domain-containing protein" evidence="2">
    <location>
        <begin position="26"/>
        <end position="426"/>
    </location>
</feature>
<dbReference type="InterPro" id="IPR013830">
    <property type="entry name" value="SGNH_hydro"/>
</dbReference>
<dbReference type="SUPFAM" id="SSF52266">
    <property type="entry name" value="SGNH hydrolase"/>
    <property type="match status" value="1"/>
</dbReference>
<dbReference type="InterPro" id="IPR036514">
    <property type="entry name" value="SGNH_hydro_sf"/>
</dbReference>
<evidence type="ECO:0000313" key="5">
    <source>
        <dbReference type="Proteomes" id="UP000182938"/>
    </source>
</evidence>
<evidence type="ECO:0000313" key="4">
    <source>
        <dbReference type="EMBL" id="APH02297.1"/>
    </source>
</evidence>
<feature type="region of interest" description="Disordered" evidence="1">
    <location>
        <begin position="387"/>
        <end position="426"/>
    </location>
</feature>
<sequence>MPMSRRARRLGAGLTVLALTVATLGACTDEAPYRAEATAAVEGTAVLDPWFDAVRGDGDDAADVVVLGDSVSEGAGMSTDLERRWVDRLQAKLRQRSGTADCPTDPGGWHGTTSLVPATYRAGTLPDPVVRGRATLTPTLGPGGRGVGLQPGASVSWQVEAESVDIGYRTRFSGGPFQVRIDGEIPLDGLAVPTDADGGAERRTWSSGDLGPGTHTVTVVNDQPRSTGRRAVITDLMPYRGDRDRCVHVLDSSRAGVRASTIAQTPAYLRDALSLDPDLLLVPLGFNDQRAGHSARQFGESLDGIIRQSRAMGYEGPILVVGWFPPERVAGQADWDDYLSVMRGRTRHEGVSFIDLSPVLPAADPDSSYFLDGLHPSARAQPLMAEALADVLTPPPDGTPTSSSSETTGETSPDPSQRPEEPSGTP</sequence>
<evidence type="ECO:0000259" key="3">
    <source>
        <dbReference type="Pfam" id="PF13472"/>
    </source>
</evidence>
<dbReference type="PANTHER" id="PTHR30383:SF5">
    <property type="entry name" value="SGNH HYDROLASE-TYPE ESTERASE DOMAIN-CONTAINING PROTEIN"/>
    <property type="match status" value="1"/>
</dbReference>
<dbReference type="AlphaFoldDB" id="A0A1L3MIP3"/>
<dbReference type="Proteomes" id="UP000182938">
    <property type="component" value="Chromosome"/>
</dbReference>
<dbReference type="Pfam" id="PF13472">
    <property type="entry name" value="Lipase_GDSL_2"/>
    <property type="match status" value="1"/>
</dbReference>
<accession>A0A1L3MIP3</accession>